<evidence type="ECO:0008006" key="3">
    <source>
        <dbReference type="Google" id="ProtNLM"/>
    </source>
</evidence>
<evidence type="ECO:0000313" key="1">
    <source>
        <dbReference type="EMBL" id="GAA3924793.1"/>
    </source>
</evidence>
<accession>A0ABP7MMV2</accession>
<dbReference type="EMBL" id="BAABDH010000016">
    <property type="protein sequence ID" value="GAA3924793.1"/>
    <property type="molecule type" value="Genomic_DNA"/>
</dbReference>
<organism evidence="1 2">
    <name type="scientific">Hymenobacter algoricola</name>
    <dbReference type="NCBI Taxonomy" id="486267"/>
    <lineage>
        <taxon>Bacteria</taxon>
        <taxon>Pseudomonadati</taxon>
        <taxon>Bacteroidota</taxon>
        <taxon>Cytophagia</taxon>
        <taxon>Cytophagales</taxon>
        <taxon>Hymenobacteraceae</taxon>
        <taxon>Hymenobacter</taxon>
    </lineage>
</organism>
<dbReference type="Proteomes" id="UP001499909">
    <property type="component" value="Unassembled WGS sequence"/>
</dbReference>
<proteinExistence type="predicted"/>
<protein>
    <recommendedName>
        <fullName evidence="3">Rubredoxin-like domain-containing protein</fullName>
    </recommendedName>
</protein>
<reference evidence="2" key="1">
    <citation type="journal article" date="2019" name="Int. J. Syst. Evol. Microbiol.">
        <title>The Global Catalogue of Microorganisms (GCM) 10K type strain sequencing project: providing services to taxonomists for standard genome sequencing and annotation.</title>
        <authorList>
            <consortium name="The Broad Institute Genomics Platform"/>
            <consortium name="The Broad Institute Genome Sequencing Center for Infectious Disease"/>
            <person name="Wu L."/>
            <person name="Ma J."/>
        </authorList>
    </citation>
    <scope>NUCLEOTIDE SEQUENCE [LARGE SCALE GENOMIC DNA]</scope>
    <source>
        <strain evidence="2">JCM 17214</strain>
    </source>
</reference>
<evidence type="ECO:0000313" key="2">
    <source>
        <dbReference type="Proteomes" id="UP001499909"/>
    </source>
</evidence>
<keyword evidence="2" id="KW-1185">Reference proteome</keyword>
<gene>
    <name evidence="1" type="ORF">GCM10022406_08630</name>
</gene>
<name>A0ABP7MMV2_9BACT</name>
<sequence>MIIWNCRVCGLGYDESPWGVDDRTPDFTFCECCGAEFGYNDYSPESARRHRANWLEGGASWHYPNLKPLDWRLEPQLTFIPDRYR</sequence>
<comment type="caution">
    <text evidence="1">The sequence shown here is derived from an EMBL/GenBank/DDBJ whole genome shotgun (WGS) entry which is preliminary data.</text>
</comment>